<name>A0A652YJB8_NOCGL</name>
<dbReference type="Pfam" id="PF12680">
    <property type="entry name" value="SnoaL_2"/>
    <property type="match status" value="1"/>
</dbReference>
<dbReference type="EMBL" id="VNIQ01000008">
    <property type="protein sequence ID" value="TYQ01353.1"/>
    <property type="molecule type" value="Genomic_DNA"/>
</dbReference>
<dbReference type="Gene3D" id="3.10.450.50">
    <property type="match status" value="1"/>
</dbReference>
<reference evidence="2" key="1">
    <citation type="submission" date="2019-07" db="EMBL/GenBank/DDBJ databases">
        <title>Genomic Encyclopedia of Type Strains, Phase IV (KMG-IV): sequencing the most valuable type-strain genomes for metagenomic binning, comparative biology and taxonomic classification.</title>
        <authorList>
            <person name="Goeker M."/>
        </authorList>
    </citation>
    <scope>NUCLEOTIDE SEQUENCE</scope>
    <source>
        <strain evidence="2">DSM 44596</strain>
    </source>
</reference>
<proteinExistence type="predicted"/>
<dbReference type="AlphaFoldDB" id="A0A652YJB8"/>
<accession>A0A652YJB8</accession>
<dbReference type="InterPro" id="IPR037401">
    <property type="entry name" value="SnoaL-like"/>
</dbReference>
<protein>
    <submittedName>
        <fullName evidence="2">SnoaL-like protein</fullName>
    </submittedName>
</protein>
<organism evidence="2">
    <name type="scientific">Nocardia globerula</name>
    <dbReference type="NCBI Taxonomy" id="1818"/>
    <lineage>
        <taxon>Bacteria</taxon>
        <taxon>Bacillati</taxon>
        <taxon>Actinomycetota</taxon>
        <taxon>Actinomycetes</taxon>
        <taxon>Mycobacteriales</taxon>
        <taxon>Nocardiaceae</taxon>
        <taxon>Nocardia</taxon>
    </lineage>
</organism>
<sequence>MSDFDAIAHAYIDLWNETDAGARQERIEQLFAADGRYTDPLADVTGHSQIDAMISAVQQQFPGMTFTLAGPVDAHHSQARFGWKLGPAGKESLIDGFDVLERNDDGRLTLVLGFLDKVPSA</sequence>
<gene>
    <name evidence="2" type="ORF">FNL38_108209</name>
</gene>
<evidence type="ECO:0000313" key="2">
    <source>
        <dbReference type="EMBL" id="TYQ01353.1"/>
    </source>
</evidence>
<evidence type="ECO:0000259" key="1">
    <source>
        <dbReference type="Pfam" id="PF12680"/>
    </source>
</evidence>
<dbReference type="InterPro" id="IPR032710">
    <property type="entry name" value="NTF2-like_dom_sf"/>
</dbReference>
<comment type="caution">
    <text evidence="2">The sequence shown here is derived from an EMBL/GenBank/DDBJ whole genome shotgun (WGS) entry which is preliminary data.</text>
</comment>
<feature type="domain" description="SnoaL-like" evidence="1">
    <location>
        <begin position="9"/>
        <end position="109"/>
    </location>
</feature>
<dbReference type="SUPFAM" id="SSF54427">
    <property type="entry name" value="NTF2-like"/>
    <property type="match status" value="1"/>
</dbReference>